<dbReference type="SUPFAM" id="SSF52980">
    <property type="entry name" value="Restriction endonuclease-like"/>
    <property type="match status" value="1"/>
</dbReference>
<accession>A0ABN4AUD4</accession>
<protein>
    <submittedName>
        <fullName evidence="3">AAA family ATPase</fullName>
    </submittedName>
</protein>
<dbReference type="InterPro" id="IPR027417">
    <property type="entry name" value="P-loop_NTPase"/>
</dbReference>
<organism evidence="3 4">
    <name type="scientific">Emticicia oligotrophica (strain DSM 17448 / CIP 109782 / MTCC 6937 / GPTSA100-15)</name>
    <dbReference type="NCBI Taxonomy" id="929562"/>
    <lineage>
        <taxon>Bacteria</taxon>
        <taxon>Pseudomonadati</taxon>
        <taxon>Bacteroidota</taxon>
        <taxon>Cytophagia</taxon>
        <taxon>Cytophagales</taxon>
        <taxon>Leadbetterellaceae</taxon>
        <taxon>Emticicia</taxon>
    </lineage>
</organism>
<geneLocation type="plasmid" evidence="3 4">
    <name>pEMTOL02</name>
</geneLocation>
<evidence type="ECO:0000313" key="4">
    <source>
        <dbReference type="Proteomes" id="UP000002875"/>
    </source>
</evidence>
<dbReference type="Proteomes" id="UP000002875">
    <property type="component" value="Plasmid pEMTOL02"/>
</dbReference>
<dbReference type="PANTHER" id="PTHR43566:SF2">
    <property type="entry name" value="DUF4143 DOMAIN-CONTAINING PROTEIN"/>
    <property type="match status" value="1"/>
</dbReference>
<dbReference type="PANTHER" id="PTHR43566">
    <property type="entry name" value="CONSERVED PROTEIN"/>
    <property type="match status" value="1"/>
</dbReference>
<feature type="domain" description="AAA" evidence="1">
    <location>
        <begin position="18"/>
        <end position="134"/>
    </location>
</feature>
<dbReference type="RefSeq" id="WP_015031175.1">
    <property type="nucleotide sequence ID" value="NC_018749.1"/>
</dbReference>
<sequence length="388" mass="45515">MYIPRNIESSILNLISKFPIISLTGPRQSGKTTLLKNMFPEYQYVSLDYIDNRAFAENDPRGFLEKYDRYVIIDEAQRVPQIFNYLQGKVDNDQIMGQYIISGSQNFLLLQNITQSLAGRVAILRLLPFDFTELNQQQLLDGNYLTHCFKGFYPSIYDRKIESPFYYDSYIESYVERDIRTIINVKDLSQFRLFLKLCAGRIGQLLNLNAVASECGISSNTARAWLSILETSYIAFTLPPYFQNISKRLVKAPKLYFWDTGLLSFLLDIRHQEQLENHYLRGNIFENLVIAEMLKTNYHRLHQRNFYFYRDSNQNEIDLMIQNVTKFDLVEIKSSKTINSEFFKGIQNFEKHSPQLIQNKYLIYGGDDAYNRQNVNVKGWQLSPKILE</sequence>
<evidence type="ECO:0000259" key="2">
    <source>
        <dbReference type="Pfam" id="PF13635"/>
    </source>
</evidence>
<dbReference type="Pfam" id="PF13635">
    <property type="entry name" value="DUF4143"/>
    <property type="match status" value="1"/>
</dbReference>
<keyword evidence="4" id="KW-1185">Reference proteome</keyword>
<name>A0ABN4AUD4_EMTOG</name>
<dbReference type="Pfam" id="PF13173">
    <property type="entry name" value="AAA_14"/>
    <property type="match status" value="1"/>
</dbReference>
<dbReference type="InterPro" id="IPR025420">
    <property type="entry name" value="DUF4143"/>
</dbReference>
<feature type="domain" description="DUF4143" evidence="2">
    <location>
        <begin position="176"/>
        <end position="335"/>
    </location>
</feature>
<dbReference type="EMBL" id="CP002963">
    <property type="protein sequence ID" value="AFK05650.1"/>
    <property type="molecule type" value="Genomic_DNA"/>
</dbReference>
<dbReference type="InterPro" id="IPR041682">
    <property type="entry name" value="AAA_14"/>
</dbReference>
<evidence type="ECO:0000259" key="1">
    <source>
        <dbReference type="Pfam" id="PF13173"/>
    </source>
</evidence>
<reference evidence="3 4" key="1">
    <citation type="submission" date="2011-07" db="EMBL/GenBank/DDBJ databases">
        <title>The complete genome of plasmid 2 of Emticicia oligotrophica DSM 17448.</title>
        <authorList>
            <consortium name="US DOE Joint Genome Institute (JGI-PGF)"/>
            <person name="Lucas S."/>
            <person name="Han J."/>
            <person name="Lapidus A."/>
            <person name="Bruce D."/>
            <person name="Goodwin L."/>
            <person name="Pitluck S."/>
            <person name="Peters L."/>
            <person name="Kyrpides N."/>
            <person name="Mavromatis K."/>
            <person name="Ivanova N."/>
            <person name="Ovchinnikova G."/>
            <person name="Teshima H."/>
            <person name="Detter J.C."/>
            <person name="Tapia R."/>
            <person name="Han C."/>
            <person name="Land M."/>
            <person name="Hauser L."/>
            <person name="Markowitz V."/>
            <person name="Cheng J.-F."/>
            <person name="Hugenholtz P."/>
            <person name="Woyke T."/>
            <person name="Wu D."/>
            <person name="Tindall B."/>
            <person name="Pomrenke H."/>
            <person name="Brambilla E."/>
            <person name="Klenk H.-P."/>
            <person name="Eisen J.A."/>
        </authorList>
    </citation>
    <scope>NUCLEOTIDE SEQUENCE [LARGE SCALE GENOMIC DNA]</scope>
    <source>
        <strain evidence="4">DSM 17448 / GPTSA100-15</strain>
        <plasmid evidence="3 4">pEMTOL02</plasmid>
    </source>
</reference>
<dbReference type="Gene3D" id="3.40.50.300">
    <property type="entry name" value="P-loop containing nucleotide triphosphate hydrolases"/>
    <property type="match status" value="1"/>
</dbReference>
<gene>
    <name evidence="3" type="ORF">Emtol_0135</name>
</gene>
<proteinExistence type="predicted"/>
<evidence type="ECO:0000313" key="3">
    <source>
        <dbReference type="EMBL" id="AFK05650.1"/>
    </source>
</evidence>
<dbReference type="InterPro" id="IPR011335">
    <property type="entry name" value="Restrct_endonuc-II-like"/>
</dbReference>
<dbReference type="SUPFAM" id="SSF52540">
    <property type="entry name" value="P-loop containing nucleoside triphosphate hydrolases"/>
    <property type="match status" value="1"/>
</dbReference>
<keyword evidence="3" id="KW-0614">Plasmid</keyword>